<name>D5WFX4_PARAM</name>
<evidence type="ECO:0000256" key="1">
    <source>
        <dbReference type="ARBA" id="ARBA00022679"/>
    </source>
</evidence>
<feature type="domain" description="N-acetyltransferase" evidence="3">
    <location>
        <begin position="50"/>
        <end position="212"/>
    </location>
</feature>
<sequence>MFTVANCCAVVRYVGSIECDLAGQTPYATIKAPKAPFLFLRSGLTMTYPISYRRAIIEDVLTICELGQILNASHHLARPDIYADATTKFSRDEPHWLSSLQGEDRATFLAELGSKAVGFITIQVVKPISPLLQPMVVGRIGSIAVSEHIRGRGVGSSLIKLAEEWARKQGATDIRLAVWEFNEQAVNLYRELGYEIRAFEMGKRIRTLLDIPCA</sequence>
<keyword evidence="1" id="KW-0808">Transferase</keyword>
<dbReference type="AlphaFoldDB" id="D5WFX4"/>
<dbReference type="EMBL" id="CP002014">
    <property type="protein sequence ID" value="ADG19350.1"/>
    <property type="molecule type" value="Genomic_DNA"/>
</dbReference>
<dbReference type="Pfam" id="PF00583">
    <property type="entry name" value="Acetyltransf_1"/>
    <property type="match status" value="1"/>
</dbReference>
<dbReference type="PROSITE" id="PS51186">
    <property type="entry name" value="GNAT"/>
    <property type="match status" value="1"/>
</dbReference>
<proteinExistence type="predicted"/>
<dbReference type="GO" id="GO:0016747">
    <property type="term" value="F:acyltransferase activity, transferring groups other than amino-acyl groups"/>
    <property type="evidence" value="ECO:0007669"/>
    <property type="project" value="InterPro"/>
</dbReference>
<evidence type="ECO:0000259" key="3">
    <source>
        <dbReference type="PROSITE" id="PS51186"/>
    </source>
</evidence>
<keyword evidence="2" id="KW-0012">Acyltransferase</keyword>
<dbReference type="PANTHER" id="PTHR43877:SF2">
    <property type="entry name" value="AMINOALKYLPHOSPHONATE N-ACETYLTRANSFERASE-RELATED"/>
    <property type="match status" value="1"/>
</dbReference>
<dbReference type="KEGG" id="bge:BC1002_5421"/>
<dbReference type="InterPro" id="IPR016181">
    <property type="entry name" value="Acyl_CoA_acyltransferase"/>
</dbReference>
<gene>
    <name evidence="4" type="ordered locus">BC1002_5421</name>
</gene>
<protein>
    <submittedName>
        <fullName evidence="4">GCN5-related N-acetyltransferase</fullName>
    </submittedName>
</protein>
<dbReference type="InterPro" id="IPR050832">
    <property type="entry name" value="Bact_Acetyltransf"/>
</dbReference>
<organism evidence="4 5">
    <name type="scientific">Paraburkholderia atlantica</name>
    <dbReference type="NCBI Taxonomy" id="2654982"/>
    <lineage>
        <taxon>Bacteria</taxon>
        <taxon>Pseudomonadati</taxon>
        <taxon>Pseudomonadota</taxon>
        <taxon>Betaproteobacteria</taxon>
        <taxon>Burkholderiales</taxon>
        <taxon>Burkholderiaceae</taxon>
        <taxon>Paraburkholderia</taxon>
    </lineage>
</organism>
<dbReference type="Proteomes" id="UP000002190">
    <property type="component" value="Chromosome 2"/>
</dbReference>
<evidence type="ECO:0000256" key="2">
    <source>
        <dbReference type="ARBA" id="ARBA00023315"/>
    </source>
</evidence>
<dbReference type="InterPro" id="IPR000182">
    <property type="entry name" value="GNAT_dom"/>
</dbReference>
<evidence type="ECO:0000313" key="5">
    <source>
        <dbReference type="Proteomes" id="UP000002190"/>
    </source>
</evidence>
<dbReference type="SUPFAM" id="SSF55729">
    <property type="entry name" value="Acyl-CoA N-acyltransferases (Nat)"/>
    <property type="match status" value="1"/>
</dbReference>
<dbReference type="RefSeq" id="WP_013093141.1">
    <property type="nucleotide sequence ID" value="NC_014118.1"/>
</dbReference>
<dbReference type="eggNOG" id="COG0456">
    <property type="taxonomic scope" value="Bacteria"/>
</dbReference>
<dbReference type="HOGENOM" id="CLU_013985_36_2_4"/>
<reference evidence="5" key="1">
    <citation type="submission" date="2010-04" db="EMBL/GenBank/DDBJ databases">
        <title>Complete sequence of chromosome 2 of Burkholderia sp. CCGE1002.</title>
        <authorList>
            <consortium name="US DOE Joint Genome Institute"/>
            <person name="Lucas S."/>
            <person name="Copeland A."/>
            <person name="Lapidus A."/>
            <person name="Cheng J.-F."/>
            <person name="Bruce D."/>
            <person name="Goodwin L."/>
            <person name="Pitluck S."/>
            <person name="Chertkov O."/>
            <person name="Detter J.C."/>
            <person name="Han C."/>
            <person name="Tapia R."/>
            <person name="Land M."/>
            <person name="Hauser L."/>
            <person name="Kyrpides N."/>
            <person name="Ovchinnikova G."/>
            <person name="Martinez-Romero E."/>
            <person name="Hernandez M.A.R."/>
            <person name="Tiedje J.M."/>
            <person name="Woyke T."/>
        </authorList>
    </citation>
    <scope>NUCLEOTIDE SEQUENCE [LARGE SCALE GENOMIC DNA]</scope>
    <source>
        <strain evidence="5">CCGE1002</strain>
    </source>
</reference>
<dbReference type="PANTHER" id="PTHR43877">
    <property type="entry name" value="AMINOALKYLPHOSPHONATE N-ACETYLTRANSFERASE-RELATED-RELATED"/>
    <property type="match status" value="1"/>
</dbReference>
<evidence type="ECO:0000313" key="4">
    <source>
        <dbReference type="EMBL" id="ADG19350.1"/>
    </source>
</evidence>
<dbReference type="GeneID" id="301096599"/>
<dbReference type="Gene3D" id="3.40.630.30">
    <property type="match status" value="1"/>
</dbReference>
<reference evidence="4 5" key="2">
    <citation type="journal article" date="2012" name="J. Bacteriol.">
        <title>Genome Sequences of Burkholderia sp. Strains CCGE1002 and H160, Isolated from Legume Nodules in Mexico and Brazil.</title>
        <authorList>
            <person name="Ormeno-Orrillo E."/>
            <person name="Rogel M.A."/>
            <person name="Chueire L.M."/>
            <person name="Tiedje J.M."/>
            <person name="Martinez-Romero E."/>
            <person name="Hungria M."/>
        </authorList>
    </citation>
    <scope>NUCLEOTIDE SEQUENCE [LARGE SCALE GENOMIC DNA]</scope>
    <source>
        <strain evidence="4 5">CCGE1002</strain>
    </source>
</reference>
<accession>D5WFX4</accession>
<dbReference type="CDD" id="cd04301">
    <property type="entry name" value="NAT_SF"/>
    <property type="match status" value="1"/>
</dbReference>